<evidence type="ECO:0000313" key="2">
    <source>
        <dbReference type="Proteomes" id="UP000309872"/>
    </source>
</evidence>
<comment type="caution">
    <text evidence="1">The sequence shown here is derived from an EMBL/GenBank/DDBJ whole genome shotgun (WGS) entry which is preliminary data.</text>
</comment>
<proteinExistence type="predicted"/>
<evidence type="ECO:0000313" key="1">
    <source>
        <dbReference type="EMBL" id="TJY65479.1"/>
    </source>
</evidence>
<name>A0A4V5LY72_9SPHI</name>
<dbReference type="Gene3D" id="2.180.10.10">
    <property type="entry name" value="RHS repeat-associated core"/>
    <property type="match status" value="1"/>
</dbReference>
<dbReference type="EMBL" id="SUKA01000003">
    <property type="protein sequence ID" value="TJY65479.1"/>
    <property type="molecule type" value="Genomic_DNA"/>
</dbReference>
<protein>
    <submittedName>
        <fullName evidence="1">Uncharacterized protein</fullName>
    </submittedName>
</protein>
<dbReference type="AlphaFoldDB" id="A0A4V5LY72"/>
<dbReference type="Proteomes" id="UP000309872">
    <property type="component" value="Unassembled WGS sequence"/>
</dbReference>
<dbReference type="PROSITE" id="PS51257">
    <property type="entry name" value="PROKAR_LIPOPROTEIN"/>
    <property type="match status" value="1"/>
</dbReference>
<organism evidence="1 2">
    <name type="scientific">Sphingobacterium alkalisoli</name>
    <dbReference type="NCBI Taxonomy" id="1874115"/>
    <lineage>
        <taxon>Bacteria</taxon>
        <taxon>Pseudomonadati</taxon>
        <taxon>Bacteroidota</taxon>
        <taxon>Sphingobacteriia</taxon>
        <taxon>Sphingobacteriales</taxon>
        <taxon>Sphingobacteriaceae</taxon>
        <taxon>Sphingobacterium</taxon>
    </lineage>
</organism>
<dbReference type="RefSeq" id="WP_136820608.1">
    <property type="nucleotide sequence ID" value="NZ_BMJX01000003.1"/>
</dbReference>
<gene>
    <name evidence="1" type="ORF">FAZ19_10075</name>
</gene>
<sequence length="281" mass="32431">MKKIYFLLFSVLFFGCEKKEPASEESDQIEFITYEYIDRGIEGTVSDIHYDQQGRLVQLSSEHYTYDSKGRLQTIKIFVSPTDFLLYTCLYDEHDRIKEIVWNNEEQYASSYSSISVDSRFTYEGSSSLPKEVQKSNFDGRRYIDNILSFLNIESNLSTFTTAGGNATGEINTIDGWLIDPLTAVQESKSFKYTWYYTHDNKPNVFRKLFAGLNWMPQSFASKGFRATDIFNTNNVIEATLQSEGSTIEDGSATYEYKFDAKGRVSEIRAGLVRWTIHYRT</sequence>
<accession>A0A4V5LY72</accession>
<keyword evidence="2" id="KW-1185">Reference proteome</keyword>
<reference evidence="1 2" key="1">
    <citation type="submission" date="2019-04" db="EMBL/GenBank/DDBJ databases">
        <title>Sphingobacterium olei sp. nov., isolated from oil-contaminated soil.</title>
        <authorList>
            <person name="Liu B."/>
        </authorList>
    </citation>
    <scope>NUCLEOTIDE SEQUENCE [LARGE SCALE GENOMIC DNA]</scope>
    <source>
        <strain evidence="1 2">Y3L14</strain>
    </source>
</reference>